<protein>
    <recommendedName>
        <fullName evidence="4">BHLH domain-containing protein</fullName>
    </recommendedName>
</protein>
<feature type="compositionally biased region" description="Basic and acidic residues" evidence="3">
    <location>
        <begin position="7"/>
        <end position="16"/>
    </location>
</feature>
<dbReference type="PROSITE" id="PS50888">
    <property type="entry name" value="BHLH"/>
    <property type="match status" value="1"/>
</dbReference>
<dbReference type="InterPro" id="IPR036638">
    <property type="entry name" value="HLH_DNA-bd_sf"/>
</dbReference>
<dbReference type="GO" id="GO:0000981">
    <property type="term" value="F:DNA-binding transcription factor activity, RNA polymerase II-specific"/>
    <property type="evidence" value="ECO:0007669"/>
    <property type="project" value="TreeGrafter"/>
</dbReference>
<feature type="region of interest" description="Disordered" evidence="3">
    <location>
        <begin position="1"/>
        <end position="42"/>
    </location>
</feature>
<gene>
    <name evidence="5" type="ORF">DGYR_LOCUS5730</name>
</gene>
<dbReference type="SUPFAM" id="SSF47459">
    <property type="entry name" value="HLH, helix-loop-helix DNA-binding domain"/>
    <property type="match status" value="1"/>
</dbReference>
<feature type="region of interest" description="Disordered" evidence="3">
    <location>
        <begin position="110"/>
        <end position="131"/>
    </location>
</feature>
<dbReference type="GO" id="GO:0090575">
    <property type="term" value="C:RNA polymerase II transcription regulator complex"/>
    <property type="evidence" value="ECO:0007669"/>
    <property type="project" value="TreeGrafter"/>
</dbReference>
<dbReference type="GO" id="GO:0007399">
    <property type="term" value="P:nervous system development"/>
    <property type="evidence" value="ECO:0007669"/>
    <property type="project" value="UniProtKB-KW"/>
</dbReference>
<evidence type="ECO:0000256" key="1">
    <source>
        <dbReference type="ARBA" id="ARBA00022902"/>
    </source>
</evidence>
<dbReference type="InterPro" id="IPR011598">
    <property type="entry name" value="bHLH_dom"/>
</dbReference>
<dbReference type="AlphaFoldDB" id="A0A7I8VLK5"/>
<reference evidence="5 6" key="1">
    <citation type="submission" date="2020-08" db="EMBL/GenBank/DDBJ databases">
        <authorList>
            <person name="Hejnol A."/>
        </authorList>
    </citation>
    <scope>NUCLEOTIDE SEQUENCE [LARGE SCALE GENOMIC DNA]</scope>
</reference>
<dbReference type="EMBL" id="CAJFCJ010000007">
    <property type="protein sequence ID" value="CAD5117174.1"/>
    <property type="molecule type" value="Genomic_DNA"/>
</dbReference>
<dbReference type="Proteomes" id="UP000549394">
    <property type="component" value="Unassembled WGS sequence"/>
</dbReference>
<organism evidence="5 6">
    <name type="scientific">Dimorphilus gyrociliatus</name>
    <dbReference type="NCBI Taxonomy" id="2664684"/>
    <lineage>
        <taxon>Eukaryota</taxon>
        <taxon>Metazoa</taxon>
        <taxon>Spiralia</taxon>
        <taxon>Lophotrochozoa</taxon>
        <taxon>Annelida</taxon>
        <taxon>Polychaeta</taxon>
        <taxon>Polychaeta incertae sedis</taxon>
        <taxon>Dinophilidae</taxon>
        <taxon>Dimorphilus</taxon>
    </lineage>
</organism>
<dbReference type="InterPro" id="IPR015660">
    <property type="entry name" value="MASH1/Ascl1a-like"/>
</dbReference>
<proteinExistence type="predicted"/>
<dbReference type="GO" id="GO:0046983">
    <property type="term" value="F:protein dimerization activity"/>
    <property type="evidence" value="ECO:0007669"/>
    <property type="project" value="InterPro"/>
</dbReference>
<keyword evidence="6" id="KW-1185">Reference proteome</keyword>
<dbReference type="Gene3D" id="4.10.280.10">
    <property type="entry name" value="Helix-loop-helix DNA-binding domain"/>
    <property type="match status" value="1"/>
</dbReference>
<evidence type="ECO:0000256" key="2">
    <source>
        <dbReference type="ARBA" id="ARBA00023125"/>
    </source>
</evidence>
<evidence type="ECO:0000313" key="5">
    <source>
        <dbReference type="EMBL" id="CAD5117174.1"/>
    </source>
</evidence>
<feature type="region of interest" description="Disordered" evidence="3">
    <location>
        <begin position="68"/>
        <end position="87"/>
    </location>
</feature>
<keyword evidence="2" id="KW-0238">DNA-binding</keyword>
<dbReference type="SMART" id="SM00353">
    <property type="entry name" value="HLH"/>
    <property type="match status" value="1"/>
</dbReference>
<accession>A0A7I8VLK5</accession>
<dbReference type="PANTHER" id="PTHR13935:SF106">
    <property type="entry name" value="ACHAETE-SCUTE COMPLEX PROTEIN T5-RELATED"/>
    <property type="match status" value="1"/>
</dbReference>
<evidence type="ECO:0000313" key="6">
    <source>
        <dbReference type="Proteomes" id="UP000549394"/>
    </source>
</evidence>
<feature type="compositionally biased region" description="Low complexity" evidence="3">
    <location>
        <begin position="71"/>
        <end position="80"/>
    </location>
</feature>
<evidence type="ECO:0000256" key="3">
    <source>
        <dbReference type="SAM" id="MobiDB-lite"/>
    </source>
</evidence>
<feature type="domain" description="BHLH" evidence="4">
    <location>
        <begin position="41"/>
        <end position="104"/>
    </location>
</feature>
<dbReference type="Pfam" id="PF00010">
    <property type="entry name" value="HLH"/>
    <property type="match status" value="1"/>
</dbReference>
<sequence length="131" mass="14633">MAMADKTNLENEKFERLAMNCSEEDEDMPSSRNPKKANKSAAMVRRNARERNRLKRLNSTFVALQSHLPEQAATATPTQGAGKGKQAMSKVDILRGAIDYIRALQTLLDENGNQQLPPPPSYPSPFFWPST</sequence>
<dbReference type="GO" id="GO:0000977">
    <property type="term" value="F:RNA polymerase II transcription regulatory region sequence-specific DNA binding"/>
    <property type="evidence" value="ECO:0007669"/>
    <property type="project" value="TreeGrafter"/>
</dbReference>
<dbReference type="PANTHER" id="PTHR13935">
    <property type="entry name" value="ACHAETE-SCUTE TRANSCRIPTION FACTOR-RELATED"/>
    <property type="match status" value="1"/>
</dbReference>
<comment type="caution">
    <text evidence="5">The sequence shown here is derived from an EMBL/GenBank/DDBJ whole genome shotgun (WGS) entry which is preliminary data.</text>
</comment>
<evidence type="ECO:0000259" key="4">
    <source>
        <dbReference type="PROSITE" id="PS50888"/>
    </source>
</evidence>
<keyword evidence="1" id="KW-0524">Neurogenesis</keyword>
<dbReference type="OrthoDB" id="5976910at2759"/>
<name>A0A7I8VLK5_9ANNE</name>